<evidence type="ECO:0000313" key="2">
    <source>
        <dbReference type="RefSeq" id="XP_013396887.2"/>
    </source>
</evidence>
<dbReference type="GeneID" id="106163756"/>
<dbReference type="RefSeq" id="XP_013396887.2">
    <property type="nucleotide sequence ID" value="XM_013541433.2"/>
</dbReference>
<protein>
    <submittedName>
        <fullName evidence="2">Uncharacterized protein LOC106163756</fullName>
    </submittedName>
</protein>
<dbReference type="KEGG" id="lak:106163756"/>
<dbReference type="InParanoid" id="A0A1S3IF77"/>
<dbReference type="Proteomes" id="UP000085678">
    <property type="component" value="Unplaced"/>
</dbReference>
<keyword evidence="1" id="KW-1185">Reference proteome</keyword>
<sequence length="151" mass="17215">MLSPMYQTYGCEVFHSVIVHFAPKSTHYSYKGMIGRLLLAALHYNENSDKGQAVTKEGIARWSVAHPKMKKGTVAIAKPIKNKPTYVYAARLMEEVVQRRLEFPSYPVARNEAENLLPEAPPALNSGYEAYEKSVLVKSRKSRFQDQRIRK</sequence>
<gene>
    <name evidence="2" type="primary">LOC106163756</name>
</gene>
<proteinExistence type="predicted"/>
<accession>A0A1S3IF77</accession>
<evidence type="ECO:0000313" key="1">
    <source>
        <dbReference type="Proteomes" id="UP000085678"/>
    </source>
</evidence>
<dbReference type="PANTHER" id="PTHR31751">
    <property type="entry name" value="SI:CH211-108C17.2-RELATED-RELATED"/>
    <property type="match status" value="1"/>
</dbReference>
<reference evidence="2" key="1">
    <citation type="submission" date="2025-08" db="UniProtKB">
        <authorList>
            <consortium name="RefSeq"/>
        </authorList>
    </citation>
    <scope>IDENTIFICATION</scope>
    <source>
        <tissue evidence="2">Gonads</tissue>
    </source>
</reference>
<organism evidence="1 2">
    <name type="scientific">Lingula anatina</name>
    <name type="common">Brachiopod</name>
    <name type="synonym">Lingula unguis</name>
    <dbReference type="NCBI Taxonomy" id="7574"/>
    <lineage>
        <taxon>Eukaryota</taxon>
        <taxon>Metazoa</taxon>
        <taxon>Spiralia</taxon>
        <taxon>Lophotrochozoa</taxon>
        <taxon>Brachiopoda</taxon>
        <taxon>Linguliformea</taxon>
        <taxon>Lingulata</taxon>
        <taxon>Lingulida</taxon>
        <taxon>Linguloidea</taxon>
        <taxon>Lingulidae</taxon>
        <taxon>Lingula</taxon>
    </lineage>
</organism>
<dbReference type="OrthoDB" id="5987257at2759"/>
<dbReference type="AlphaFoldDB" id="A0A1S3IF77"/>
<name>A0A1S3IF77_LINAN</name>
<dbReference type="PANTHER" id="PTHR31751:SF42">
    <property type="entry name" value="PROTEIN CBG10204"/>
    <property type="match status" value="1"/>
</dbReference>